<dbReference type="AlphaFoldDB" id="A0A2H0U8Y6"/>
<comment type="caution">
    <text evidence="3">The sequence shown here is derived from an EMBL/GenBank/DDBJ whole genome shotgun (WGS) entry which is preliminary data.</text>
</comment>
<name>A0A2H0U8Y6_9BACT</name>
<gene>
    <name evidence="3" type="ORF">COU20_04020</name>
</gene>
<evidence type="ECO:0000313" key="4">
    <source>
        <dbReference type="Proteomes" id="UP000231379"/>
    </source>
</evidence>
<feature type="chain" id="PRO_5013850065" description="Peptidoglycan binding-like domain-containing protein" evidence="2">
    <location>
        <begin position="32"/>
        <end position="180"/>
    </location>
</feature>
<feature type="coiled-coil region" evidence="1">
    <location>
        <begin position="30"/>
        <end position="64"/>
    </location>
</feature>
<dbReference type="EMBL" id="PFBM01000023">
    <property type="protein sequence ID" value="PIR82136.1"/>
    <property type="molecule type" value="Genomic_DNA"/>
</dbReference>
<reference evidence="4" key="1">
    <citation type="submission" date="2017-09" db="EMBL/GenBank/DDBJ databases">
        <title>Depth-based differentiation of microbial function through sediment-hosted aquifers and enrichment of novel symbionts in the deep terrestrial subsurface.</title>
        <authorList>
            <person name="Probst A.J."/>
            <person name="Ladd B."/>
            <person name="Jarett J.K."/>
            <person name="Geller-Mcgrath D.E."/>
            <person name="Sieber C.M.K."/>
            <person name="Emerson J.B."/>
            <person name="Anantharaman K."/>
            <person name="Thomas B.C."/>
            <person name="Malmstrom R."/>
            <person name="Stieglmeier M."/>
            <person name="Klingl A."/>
            <person name="Woyke T."/>
            <person name="Ryan C.M."/>
            <person name="Banfield J.F."/>
        </authorList>
    </citation>
    <scope>NUCLEOTIDE SEQUENCE [LARGE SCALE GENOMIC DNA]</scope>
</reference>
<organism evidence="3 4">
    <name type="scientific">Candidatus Kaiserbacteria bacterium CG10_big_fil_rev_8_21_14_0_10_59_10</name>
    <dbReference type="NCBI Taxonomy" id="1974612"/>
    <lineage>
        <taxon>Bacteria</taxon>
        <taxon>Candidatus Kaiseribacteriota</taxon>
    </lineage>
</organism>
<accession>A0A2H0U8Y6</accession>
<feature type="signal peptide" evidence="2">
    <location>
        <begin position="1"/>
        <end position="31"/>
    </location>
</feature>
<dbReference type="Proteomes" id="UP000231379">
    <property type="component" value="Unassembled WGS sequence"/>
</dbReference>
<evidence type="ECO:0000256" key="1">
    <source>
        <dbReference type="SAM" id="Coils"/>
    </source>
</evidence>
<protein>
    <recommendedName>
        <fullName evidence="5">Peptidoglycan binding-like domain-containing protein</fullName>
    </recommendedName>
</protein>
<dbReference type="InterPro" id="IPR036366">
    <property type="entry name" value="PGBDSf"/>
</dbReference>
<evidence type="ECO:0000256" key="2">
    <source>
        <dbReference type="SAM" id="SignalP"/>
    </source>
</evidence>
<evidence type="ECO:0008006" key="5">
    <source>
        <dbReference type="Google" id="ProtNLM"/>
    </source>
</evidence>
<evidence type="ECO:0000313" key="3">
    <source>
        <dbReference type="EMBL" id="PIR82136.1"/>
    </source>
</evidence>
<dbReference type="Gene3D" id="1.10.101.10">
    <property type="entry name" value="PGBD-like superfamily/PGBD"/>
    <property type="match status" value="1"/>
</dbReference>
<dbReference type="SUPFAM" id="SSF47090">
    <property type="entry name" value="PGBD-like"/>
    <property type="match status" value="1"/>
</dbReference>
<proteinExistence type="predicted"/>
<sequence>MTKNIVRRKNVFAATAAGVCAFLFAVSPASAQTQEQLATLQNLLTSLQQVIAQVQERLQQATTTPGIPDTGAPATATVNVPSTFRFNQDLRVGSSGTDVLYLQRILNAYPASRLANTGPGSPGQETSMFGPLTEDAVTRFQIHFAADILHPLDLTTGTGFVGPSTRAKLDQLIAGGFPIQ</sequence>
<dbReference type="InterPro" id="IPR036365">
    <property type="entry name" value="PGBD-like_sf"/>
</dbReference>
<keyword evidence="1" id="KW-0175">Coiled coil</keyword>
<keyword evidence="2" id="KW-0732">Signal</keyword>